<accession>A0A7V8VGK3</accession>
<sequence length="62" mass="7378">MFDWLFAKKTKTVHTRKGWFGDRITDVTYHDTGRKVRYRTRPGIFGGKVTKAYELRKGKKKN</sequence>
<dbReference type="AlphaFoldDB" id="A0A7V8VGK3"/>
<protein>
    <submittedName>
        <fullName evidence="1">Uncharacterized protein</fullName>
    </submittedName>
</protein>
<comment type="caution">
    <text evidence="1">The sequence shown here is derived from an EMBL/GenBank/DDBJ whole genome shotgun (WGS) entry which is preliminary data.</text>
</comment>
<evidence type="ECO:0000313" key="1">
    <source>
        <dbReference type="EMBL" id="MBA2227515.1"/>
    </source>
</evidence>
<organism evidence="1 2">
    <name type="scientific">Thermogemmata fonticola</name>
    <dbReference type="NCBI Taxonomy" id="2755323"/>
    <lineage>
        <taxon>Bacteria</taxon>
        <taxon>Pseudomonadati</taxon>
        <taxon>Planctomycetota</taxon>
        <taxon>Planctomycetia</taxon>
        <taxon>Gemmatales</taxon>
        <taxon>Gemmataceae</taxon>
        <taxon>Thermogemmata</taxon>
    </lineage>
</organism>
<gene>
    <name evidence="1" type="ORF">H0921_15250</name>
</gene>
<keyword evidence="2" id="KW-1185">Reference proteome</keyword>
<evidence type="ECO:0000313" key="2">
    <source>
        <dbReference type="Proteomes" id="UP000542342"/>
    </source>
</evidence>
<dbReference type="EMBL" id="JACEFB010000015">
    <property type="protein sequence ID" value="MBA2227515.1"/>
    <property type="molecule type" value="Genomic_DNA"/>
</dbReference>
<dbReference type="RefSeq" id="WP_194539382.1">
    <property type="nucleotide sequence ID" value="NZ_JACEFB010000015.1"/>
</dbReference>
<name>A0A7V8VGK3_9BACT</name>
<proteinExistence type="predicted"/>
<dbReference type="Proteomes" id="UP000542342">
    <property type="component" value="Unassembled WGS sequence"/>
</dbReference>
<reference evidence="1 2" key="1">
    <citation type="submission" date="2020-07" db="EMBL/GenBank/DDBJ databases">
        <title>Thermogemmata thermophila gen. nov., sp. nov., a novel moderate thermophilic planctomycete from a Kamchatka hot spring.</title>
        <authorList>
            <person name="Elcheninov A.G."/>
            <person name="Podosokorskaya O.A."/>
            <person name="Kovaleva O.L."/>
            <person name="Novikov A."/>
            <person name="Bonch-Osmolovskaya E.A."/>
            <person name="Toshchakov S.V."/>
            <person name="Kublanov I.V."/>
        </authorList>
    </citation>
    <scope>NUCLEOTIDE SEQUENCE [LARGE SCALE GENOMIC DNA]</scope>
    <source>
        <strain evidence="1 2">2918</strain>
    </source>
</reference>